<organism evidence="2 3">
    <name type="scientific">Eumeta variegata</name>
    <name type="common">Bagworm moth</name>
    <name type="synonym">Eumeta japonica</name>
    <dbReference type="NCBI Taxonomy" id="151549"/>
    <lineage>
        <taxon>Eukaryota</taxon>
        <taxon>Metazoa</taxon>
        <taxon>Ecdysozoa</taxon>
        <taxon>Arthropoda</taxon>
        <taxon>Hexapoda</taxon>
        <taxon>Insecta</taxon>
        <taxon>Pterygota</taxon>
        <taxon>Neoptera</taxon>
        <taxon>Endopterygota</taxon>
        <taxon>Lepidoptera</taxon>
        <taxon>Glossata</taxon>
        <taxon>Ditrysia</taxon>
        <taxon>Tineoidea</taxon>
        <taxon>Psychidae</taxon>
        <taxon>Oiketicinae</taxon>
        <taxon>Eumeta</taxon>
    </lineage>
</organism>
<protein>
    <submittedName>
        <fullName evidence="2">Uncharacterized protein</fullName>
    </submittedName>
</protein>
<name>A0A4C1UIH9_EUMVA</name>
<reference evidence="2 3" key="1">
    <citation type="journal article" date="2019" name="Commun. Biol.">
        <title>The bagworm genome reveals a unique fibroin gene that provides high tensile strength.</title>
        <authorList>
            <person name="Kono N."/>
            <person name="Nakamura H."/>
            <person name="Ohtoshi R."/>
            <person name="Tomita M."/>
            <person name="Numata K."/>
            <person name="Arakawa K."/>
        </authorList>
    </citation>
    <scope>NUCLEOTIDE SEQUENCE [LARGE SCALE GENOMIC DNA]</scope>
</reference>
<keyword evidence="3" id="KW-1185">Reference proteome</keyword>
<dbReference type="AlphaFoldDB" id="A0A4C1UIH9"/>
<evidence type="ECO:0000313" key="2">
    <source>
        <dbReference type="EMBL" id="GBP25746.1"/>
    </source>
</evidence>
<comment type="caution">
    <text evidence="2">The sequence shown here is derived from an EMBL/GenBank/DDBJ whole genome shotgun (WGS) entry which is preliminary data.</text>
</comment>
<gene>
    <name evidence="2" type="ORF">EVAR_12226_1</name>
</gene>
<evidence type="ECO:0000313" key="3">
    <source>
        <dbReference type="Proteomes" id="UP000299102"/>
    </source>
</evidence>
<sequence length="91" mass="10007">MTVQRKTCDSFAPISLANSKGEMSHSQNTGQKWQFSLFASRPRQFRSHFPSSIAPHLPSIAHSPANRYPIPGQNTGFATVTPGDTSVHGRR</sequence>
<dbReference type="Proteomes" id="UP000299102">
    <property type="component" value="Unassembled WGS sequence"/>
</dbReference>
<feature type="compositionally biased region" description="Polar residues" evidence="1">
    <location>
        <begin position="72"/>
        <end position="84"/>
    </location>
</feature>
<dbReference type="EMBL" id="BGZK01000171">
    <property type="protein sequence ID" value="GBP25746.1"/>
    <property type="molecule type" value="Genomic_DNA"/>
</dbReference>
<accession>A0A4C1UIH9</accession>
<proteinExistence type="predicted"/>
<evidence type="ECO:0000256" key="1">
    <source>
        <dbReference type="SAM" id="MobiDB-lite"/>
    </source>
</evidence>
<feature type="region of interest" description="Disordered" evidence="1">
    <location>
        <begin position="49"/>
        <end position="91"/>
    </location>
</feature>